<protein>
    <submittedName>
        <fullName evidence="1">Uncharacterized protein</fullName>
    </submittedName>
</protein>
<evidence type="ECO:0000313" key="1">
    <source>
        <dbReference type="EMBL" id="KAJ7520268.1"/>
    </source>
</evidence>
<proteinExistence type="predicted"/>
<dbReference type="EMBL" id="CM055111">
    <property type="protein sequence ID" value="KAJ7520268.1"/>
    <property type="molecule type" value="Genomic_DNA"/>
</dbReference>
<name>A0ACC2ARW6_DIPCM</name>
<keyword evidence="2" id="KW-1185">Reference proteome</keyword>
<accession>A0ACC2ARW6</accession>
<evidence type="ECO:0000313" key="2">
    <source>
        <dbReference type="Proteomes" id="UP001162992"/>
    </source>
</evidence>
<reference evidence="2" key="1">
    <citation type="journal article" date="2024" name="Proc. Natl. Acad. Sci. U.S.A.">
        <title>Extraordinary preservation of gene collinearity over three hundred million years revealed in homosporous lycophytes.</title>
        <authorList>
            <person name="Li C."/>
            <person name="Wickell D."/>
            <person name="Kuo L.Y."/>
            <person name="Chen X."/>
            <person name="Nie B."/>
            <person name="Liao X."/>
            <person name="Peng D."/>
            <person name="Ji J."/>
            <person name="Jenkins J."/>
            <person name="Williams M."/>
            <person name="Shu S."/>
            <person name="Plott C."/>
            <person name="Barry K."/>
            <person name="Rajasekar S."/>
            <person name="Grimwood J."/>
            <person name="Han X."/>
            <person name="Sun S."/>
            <person name="Hou Z."/>
            <person name="He W."/>
            <person name="Dai G."/>
            <person name="Sun C."/>
            <person name="Schmutz J."/>
            <person name="Leebens-Mack J.H."/>
            <person name="Li F.W."/>
            <person name="Wang L."/>
        </authorList>
    </citation>
    <scope>NUCLEOTIDE SEQUENCE [LARGE SCALE GENOMIC DNA]</scope>
    <source>
        <strain evidence="2">cv. PW_Plant_1</strain>
    </source>
</reference>
<organism evidence="1 2">
    <name type="scientific">Diphasiastrum complanatum</name>
    <name type="common">Issler's clubmoss</name>
    <name type="synonym">Lycopodium complanatum</name>
    <dbReference type="NCBI Taxonomy" id="34168"/>
    <lineage>
        <taxon>Eukaryota</taxon>
        <taxon>Viridiplantae</taxon>
        <taxon>Streptophyta</taxon>
        <taxon>Embryophyta</taxon>
        <taxon>Tracheophyta</taxon>
        <taxon>Lycopodiopsida</taxon>
        <taxon>Lycopodiales</taxon>
        <taxon>Lycopodiaceae</taxon>
        <taxon>Lycopodioideae</taxon>
        <taxon>Diphasiastrum</taxon>
    </lineage>
</organism>
<comment type="caution">
    <text evidence="1">The sequence shown here is derived from an EMBL/GenBank/DDBJ whole genome shotgun (WGS) entry which is preliminary data.</text>
</comment>
<gene>
    <name evidence="1" type="ORF">O6H91_20G075400</name>
</gene>
<sequence length="241" mass="27335">MDAKVIEEASVLVEELPLMDDLEVLSLCRGEDFCGEDYCIDFSSMGGSREAGGASSDADGSEEAVDGRSGDGDGFSAERVKMEEDSLEYGKAMKIEVDEMLASEWNGWREEEVKQKICLQLNYEDVLSAWSDRGPLWADDTCPQIVPYHSSYEAADALATARDHSDHRQLEGQPRQVPVVNFSEESSNVEGREARVIRYREKRRNRLFSKRIRYEVRKLTAERRPRFKLSFLRCVSNKGTT</sequence>
<dbReference type="Proteomes" id="UP001162992">
    <property type="component" value="Chromosome 20"/>
</dbReference>